<dbReference type="Proteomes" id="UP000317318">
    <property type="component" value="Chromosome"/>
</dbReference>
<dbReference type="OrthoDB" id="211632at2"/>
<name>A0A517R6U5_9PLAN</name>
<keyword evidence="1" id="KW-0732">Signal</keyword>
<reference evidence="2 3" key="1">
    <citation type="submission" date="2019-02" db="EMBL/GenBank/DDBJ databases">
        <title>Deep-cultivation of Planctomycetes and their phenomic and genomic characterization uncovers novel biology.</title>
        <authorList>
            <person name="Wiegand S."/>
            <person name="Jogler M."/>
            <person name="Boedeker C."/>
            <person name="Pinto D."/>
            <person name="Vollmers J."/>
            <person name="Rivas-Marin E."/>
            <person name="Kohn T."/>
            <person name="Peeters S.H."/>
            <person name="Heuer A."/>
            <person name="Rast P."/>
            <person name="Oberbeckmann S."/>
            <person name="Bunk B."/>
            <person name="Jeske O."/>
            <person name="Meyerdierks A."/>
            <person name="Storesund J.E."/>
            <person name="Kallscheuer N."/>
            <person name="Luecker S."/>
            <person name="Lage O.M."/>
            <person name="Pohl T."/>
            <person name="Merkel B.J."/>
            <person name="Hornburger P."/>
            <person name="Mueller R.-W."/>
            <person name="Bruemmer F."/>
            <person name="Labrenz M."/>
            <person name="Spormann A.M."/>
            <person name="Op den Camp H."/>
            <person name="Overmann J."/>
            <person name="Amann R."/>
            <person name="Jetten M.S.M."/>
            <person name="Mascher T."/>
            <person name="Medema M.H."/>
            <person name="Devos D.P."/>
            <person name="Kaster A.-K."/>
            <person name="Ovreas L."/>
            <person name="Rohde M."/>
            <person name="Galperin M.Y."/>
            <person name="Jogler C."/>
        </authorList>
    </citation>
    <scope>NUCLEOTIDE SEQUENCE [LARGE SCALE GENOMIC DNA]</scope>
    <source>
        <strain evidence="2 3">Pan189</strain>
    </source>
</reference>
<dbReference type="AlphaFoldDB" id="A0A517R6U5"/>
<protein>
    <recommendedName>
        <fullName evidence="4">Stigma-specific protein, Stig1</fullName>
    </recommendedName>
</protein>
<gene>
    <name evidence="2" type="ORF">Pan189_40230</name>
</gene>
<accession>A0A517R6U5</accession>
<proteinExistence type="predicted"/>
<organism evidence="2 3">
    <name type="scientific">Stratiformator vulcanicus</name>
    <dbReference type="NCBI Taxonomy" id="2527980"/>
    <lineage>
        <taxon>Bacteria</taxon>
        <taxon>Pseudomonadati</taxon>
        <taxon>Planctomycetota</taxon>
        <taxon>Planctomycetia</taxon>
        <taxon>Planctomycetales</taxon>
        <taxon>Planctomycetaceae</taxon>
        <taxon>Stratiformator</taxon>
    </lineage>
</organism>
<feature type="chain" id="PRO_5021767490" description="Stigma-specific protein, Stig1" evidence="1">
    <location>
        <begin position="25"/>
        <end position="209"/>
    </location>
</feature>
<evidence type="ECO:0000256" key="1">
    <source>
        <dbReference type="SAM" id="SignalP"/>
    </source>
</evidence>
<evidence type="ECO:0000313" key="2">
    <source>
        <dbReference type="EMBL" id="QDT39614.1"/>
    </source>
</evidence>
<evidence type="ECO:0000313" key="3">
    <source>
        <dbReference type="Proteomes" id="UP000317318"/>
    </source>
</evidence>
<dbReference type="EMBL" id="CP036268">
    <property type="protein sequence ID" value="QDT39614.1"/>
    <property type="molecule type" value="Genomic_DNA"/>
</dbReference>
<sequence length="209" mass="22218" precursor="true">MTRILASIIVVAFAVPCVTLSAQAEEGVVRISDRSDSGVDGGHVQMGFKKFINPCIEDCAPVCGSECGEYCKGRCYNGGCKLGLFGKSLCKGHGHGYCGHCNGRGCSLCGGKGLCQCGLCGWLTNWVTNKHGLGGAYSYVYAVDPNYFDQRDGKVYAANGFGLPVSVPLAPNVRHTYNYGWGVPSSRLTPVSRLRANPYVSGLVGEMQQ</sequence>
<feature type="signal peptide" evidence="1">
    <location>
        <begin position="1"/>
        <end position="24"/>
    </location>
</feature>
<evidence type="ECO:0008006" key="4">
    <source>
        <dbReference type="Google" id="ProtNLM"/>
    </source>
</evidence>
<dbReference type="RefSeq" id="WP_145365741.1">
    <property type="nucleotide sequence ID" value="NZ_CP036268.1"/>
</dbReference>
<dbReference type="KEGG" id="svp:Pan189_40230"/>
<keyword evidence="3" id="KW-1185">Reference proteome</keyword>